<dbReference type="GO" id="GO:0003729">
    <property type="term" value="F:mRNA binding"/>
    <property type="evidence" value="ECO:0007669"/>
    <property type="project" value="TreeGrafter"/>
</dbReference>
<dbReference type="PANTHER" id="PTHR48032">
    <property type="entry name" value="RNA-BINDING PROTEIN MUSASHI HOMOLOG RBP6"/>
    <property type="match status" value="1"/>
</dbReference>
<evidence type="ECO:0000259" key="4">
    <source>
        <dbReference type="PROSITE" id="PS50102"/>
    </source>
</evidence>
<dbReference type="SMART" id="SM00360">
    <property type="entry name" value="RRM"/>
    <property type="match status" value="2"/>
</dbReference>
<sequence length="158" mass="17635">IFIGGLSWETTEASLRKHFSAWGDVKDVIVMRDPTTGRSRGFGFLSFSDSNSVDEALKVVHVVDGKTVDPKKAVPRPALEMNNKIFVGGVHHEVTEEEFGQYFGQFGTVTEATLMFDRDTGRARGFGFIAFEDPLNVDRVLQRQGYLEFRGKPVSLAF</sequence>
<dbReference type="Proteomes" id="UP000070544">
    <property type="component" value="Unassembled WGS sequence"/>
</dbReference>
<dbReference type="AlphaFoldDB" id="A0A139ALD7"/>
<organism evidence="5 6">
    <name type="scientific">Gonapodya prolifera (strain JEL478)</name>
    <name type="common">Monoblepharis prolifera</name>
    <dbReference type="NCBI Taxonomy" id="1344416"/>
    <lineage>
        <taxon>Eukaryota</taxon>
        <taxon>Fungi</taxon>
        <taxon>Fungi incertae sedis</taxon>
        <taxon>Chytridiomycota</taxon>
        <taxon>Chytridiomycota incertae sedis</taxon>
        <taxon>Monoblepharidomycetes</taxon>
        <taxon>Monoblepharidales</taxon>
        <taxon>Gonapodyaceae</taxon>
        <taxon>Gonapodya</taxon>
    </lineage>
</organism>
<keyword evidence="2 3" id="KW-0694">RNA-binding</keyword>
<accession>A0A139ALD7</accession>
<dbReference type="InterPro" id="IPR000504">
    <property type="entry name" value="RRM_dom"/>
</dbReference>
<dbReference type="OrthoDB" id="1875751at2759"/>
<evidence type="ECO:0000256" key="3">
    <source>
        <dbReference type="PROSITE-ProRule" id="PRU00176"/>
    </source>
</evidence>
<evidence type="ECO:0000256" key="1">
    <source>
        <dbReference type="ARBA" id="ARBA00022737"/>
    </source>
</evidence>
<feature type="domain" description="RRM" evidence="4">
    <location>
        <begin position="1"/>
        <end position="80"/>
    </location>
</feature>
<dbReference type="InterPro" id="IPR035979">
    <property type="entry name" value="RBD_domain_sf"/>
</dbReference>
<dbReference type="Gene3D" id="3.30.70.330">
    <property type="match status" value="2"/>
</dbReference>
<dbReference type="OMA" id="DMDCATD"/>
<dbReference type="InterPro" id="IPR012677">
    <property type="entry name" value="Nucleotide-bd_a/b_plait_sf"/>
</dbReference>
<dbReference type="FunFam" id="3.30.70.330:FF:000040">
    <property type="entry name" value="Heterogeneous nuclear ribonucleoprotein A2/B1"/>
    <property type="match status" value="1"/>
</dbReference>
<evidence type="ECO:0000313" key="5">
    <source>
        <dbReference type="EMBL" id="KXS17599.1"/>
    </source>
</evidence>
<dbReference type="SUPFAM" id="SSF54928">
    <property type="entry name" value="RNA-binding domain, RBD"/>
    <property type="match status" value="1"/>
</dbReference>
<keyword evidence="1" id="KW-0677">Repeat</keyword>
<dbReference type="PANTHER" id="PTHR48032:SF6">
    <property type="entry name" value="RNA-BINDING (RRM_RBD_RNP MOTIFS) FAMILY PROTEIN"/>
    <property type="match status" value="1"/>
</dbReference>
<keyword evidence="6" id="KW-1185">Reference proteome</keyword>
<reference evidence="5 6" key="1">
    <citation type="journal article" date="2015" name="Genome Biol. Evol.">
        <title>Phylogenomic analyses indicate that early fungi evolved digesting cell walls of algal ancestors of land plants.</title>
        <authorList>
            <person name="Chang Y."/>
            <person name="Wang S."/>
            <person name="Sekimoto S."/>
            <person name="Aerts A.L."/>
            <person name="Choi C."/>
            <person name="Clum A."/>
            <person name="LaButti K.M."/>
            <person name="Lindquist E.A."/>
            <person name="Yee Ngan C."/>
            <person name="Ohm R.A."/>
            <person name="Salamov A.A."/>
            <person name="Grigoriev I.V."/>
            <person name="Spatafora J.W."/>
            <person name="Berbee M.L."/>
        </authorList>
    </citation>
    <scope>NUCLEOTIDE SEQUENCE [LARGE SCALE GENOMIC DNA]</scope>
    <source>
        <strain evidence="5 6">JEL478</strain>
    </source>
</reference>
<feature type="domain" description="RRM" evidence="4">
    <location>
        <begin position="83"/>
        <end position="158"/>
    </location>
</feature>
<name>A0A139ALD7_GONPJ</name>
<dbReference type="PROSITE" id="PS50102">
    <property type="entry name" value="RRM"/>
    <property type="match status" value="2"/>
</dbReference>
<dbReference type="GO" id="GO:0006417">
    <property type="term" value="P:regulation of translation"/>
    <property type="evidence" value="ECO:0007669"/>
    <property type="project" value="TreeGrafter"/>
</dbReference>
<proteinExistence type="predicted"/>
<evidence type="ECO:0000313" key="6">
    <source>
        <dbReference type="Proteomes" id="UP000070544"/>
    </source>
</evidence>
<dbReference type="Pfam" id="PF00076">
    <property type="entry name" value="RRM_1"/>
    <property type="match status" value="2"/>
</dbReference>
<dbReference type="EMBL" id="KQ965746">
    <property type="protein sequence ID" value="KXS17599.1"/>
    <property type="molecule type" value="Genomic_DNA"/>
</dbReference>
<feature type="non-terminal residue" evidence="5">
    <location>
        <position position="1"/>
    </location>
</feature>
<dbReference type="STRING" id="1344416.A0A139ALD7"/>
<protein>
    <recommendedName>
        <fullName evidence="4">RRM domain-containing protein</fullName>
    </recommendedName>
</protein>
<gene>
    <name evidence="5" type="ORF">M427DRAFT_96919</name>
</gene>
<evidence type="ECO:0000256" key="2">
    <source>
        <dbReference type="ARBA" id="ARBA00022884"/>
    </source>
</evidence>